<dbReference type="OrthoDB" id="5244268at2"/>
<dbReference type="AlphaFoldDB" id="A0A2T4UMJ3"/>
<comment type="caution">
    <text evidence="2">The sequence shown here is derived from an EMBL/GenBank/DDBJ whole genome shotgun (WGS) entry which is preliminary data.</text>
</comment>
<dbReference type="Proteomes" id="UP000240739">
    <property type="component" value="Unassembled WGS sequence"/>
</dbReference>
<proteinExistence type="predicted"/>
<dbReference type="EMBL" id="PYYB01000001">
    <property type="protein sequence ID" value="PTL60460.1"/>
    <property type="molecule type" value="Genomic_DNA"/>
</dbReference>
<name>A0A2T4UMJ3_9ACTN</name>
<keyword evidence="1" id="KW-0812">Transmembrane</keyword>
<sequence length="152" mass="16518">MDLKRVSRGEYIAVAGGLLLLLGVFLKWYAGGNENAELAGRTGMFELSAWQTFGILKWLFLAAAVAPLVLAYIIARDHELSWPRGQVTSIVGIAAIGILAYIGLIDRPGQPSGQIDLKFGWFVAFLGAVLMLAGSVMRQQESEMRRKPPGTL</sequence>
<reference evidence="2 3" key="1">
    <citation type="submission" date="2018-03" db="EMBL/GenBank/DDBJ databases">
        <title>Aquarubrobacter algicola gen. nov., sp. nov., a novel actinobacterium isolated from shallow eutrophic lake during the end of cyanobacterial harmful algal blooms.</title>
        <authorList>
            <person name="Chun S.J."/>
        </authorList>
    </citation>
    <scope>NUCLEOTIDE SEQUENCE [LARGE SCALE GENOMIC DNA]</scope>
    <source>
        <strain evidence="2 3">Seoho-28</strain>
    </source>
</reference>
<feature type="transmembrane region" description="Helical" evidence="1">
    <location>
        <begin position="12"/>
        <end position="30"/>
    </location>
</feature>
<feature type="transmembrane region" description="Helical" evidence="1">
    <location>
        <begin position="87"/>
        <end position="105"/>
    </location>
</feature>
<feature type="transmembrane region" description="Helical" evidence="1">
    <location>
        <begin position="50"/>
        <end position="75"/>
    </location>
</feature>
<accession>A0A2T4UMJ3</accession>
<dbReference type="RefSeq" id="WP_107569106.1">
    <property type="nucleotide sequence ID" value="NZ_PYYB01000001.1"/>
</dbReference>
<feature type="transmembrane region" description="Helical" evidence="1">
    <location>
        <begin position="117"/>
        <end position="137"/>
    </location>
</feature>
<gene>
    <name evidence="2" type="ORF">C7Y72_12830</name>
</gene>
<protein>
    <recommendedName>
        <fullName evidence="4">DUF4293 family protein</fullName>
    </recommendedName>
</protein>
<keyword evidence="1" id="KW-1133">Transmembrane helix</keyword>
<evidence type="ECO:0000313" key="3">
    <source>
        <dbReference type="Proteomes" id="UP000240739"/>
    </source>
</evidence>
<evidence type="ECO:0008006" key="4">
    <source>
        <dbReference type="Google" id="ProtNLM"/>
    </source>
</evidence>
<keyword evidence="1" id="KW-0472">Membrane</keyword>
<evidence type="ECO:0000256" key="1">
    <source>
        <dbReference type="SAM" id="Phobius"/>
    </source>
</evidence>
<evidence type="ECO:0000313" key="2">
    <source>
        <dbReference type="EMBL" id="PTL60460.1"/>
    </source>
</evidence>
<keyword evidence="3" id="KW-1185">Reference proteome</keyword>
<organism evidence="2 3">
    <name type="scientific">Paraconexibacter algicola</name>
    <dbReference type="NCBI Taxonomy" id="2133960"/>
    <lineage>
        <taxon>Bacteria</taxon>
        <taxon>Bacillati</taxon>
        <taxon>Actinomycetota</taxon>
        <taxon>Thermoleophilia</taxon>
        <taxon>Solirubrobacterales</taxon>
        <taxon>Paraconexibacteraceae</taxon>
        <taxon>Paraconexibacter</taxon>
    </lineage>
</organism>